<reference evidence="1" key="1">
    <citation type="submission" date="2023-04" db="EMBL/GenBank/DDBJ databases">
        <title>A chromosome-level genome assembly of the parasitoid wasp Eretmocerus hayati.</title>
        <authorList>
            <person name="Zhong Y."/>
            <person name="Liu S."/>
            <person name="Liu Y."/>
        </authorList>
    </citation>
    <scope>NUCLEOTIDE SEQUENCE</scope>
    <source>
        <strain evidence="1">ZJU_SS_LIU_2023</strain>
    </source>
</reference>
<comment type="caution">
    <text evidence="1">The sequence shown here is derived from an EMBL/GenBank/DDBJ whole genome shotgun (WGS) entry which is preliminary data.</text>
</comment>
<protein>
    <submittedName>
        <fullName evidence="1">Uncharacterized protein</fullName>
    </submittedName>
</protein>
<evidence type="ECO:0000313" key="2">
    <source>
        <dbReference type="Proteomes" id="UP001239111"/>
    </source>
</evidence>
<proteinExistence type="predicted"/>
<organism evidence="1 2">
    <name type="scientific">Eretmocerus hayati</name>
    <dbReference type="NCBI Taxonomy" id="131215"/>
    <lineage>
        <taxon>Eukaryota</taxon>
        <taxon>Metazoa</taxon>
        <taxon>Ecdysozoa</taxon>
        <taxon>Arthropoda</taxon>
        <taxon>Hexapoda</taxon>
        <taxon>Insecta</taxon>
        <taxon>Pterygota</taxon>
        <taxon>Neoptera</taxon>
        <taxon>Endopterygota</taxon>
        <taxon>Hymenoptera</taxon>
        <taxon>Apocrita</taxon>
        <taxon>Proctotrupomorpha</taxon>
        <taxon>Chalcidoidea</taxon>
        <taxon>Aphelinidae</taxon>
        <taxon>Aphelininae</taxon>
        <taxon>Eretmocerus</taxon>
    </lineage>
</organism>
<dbReference type="Proteomes" id="UP001239111">
    <property type="component" value="Chromosome 1"/>
</dbReference>
<accession>A0ACC2PLJ4</accession>
<dbReference type="EMBL" id="CM056741">
    <property type="protein sequence ID" value="KAJ8682650.1"/>
    <property type="molecule type" value="Genomic_DNA"/>
</dbReference>
<name>A0ACC2PLJ4_9HYME</name>
<sequence>MQNADEAEINFVGDDIQGMRAAPSGQRSVERADSGFGGSSALEDSNDNLGDIDEPLPKRRRFSSDSSDSRDEGEPDSSGLFELIREELRRDNHTKSSILFQFLIGLRFVAEGPFQKGLAQE</sequence>
<gene>
    <name evidence="1" type="ORF">QAD02_018442</name>
</gene>
<evidence type="ECO:0000313" key="1">
    <source>
        <dbReference type="EMBL" id="KAJ8682650.1"/>
    </source>
</evidence>
<keyword evidence="2" id="KW-1185">Reference proteome</keyword>